<evidence type="ECO:0000313" key="1">
    <source>
        <dbReference type="EMBL" id="AKB77770.1"/>
    </source>
</evidence>
<gene>
    <name evidence="1" type="ORF">MSHOH_1287</name>
</gene>
<organism evidence="1 2">
    <name type="scientific">Methanosarcina horonobensis HB-1 = JCM 15518</name>
    <dbReference type="NCBI Taxonomy" id="1434110"/>
    <lineage>
        <taxon>Archaea</taxon>
        <taxon>Methanobacteriati</taxon>
        <taxon>Methanobacteriota</taxon>
        <taxon>Stenosarchaea group</taxon>
        <taxon>Methanomicrobia</taxon>
        <taxon>Methanosarcinales</taxon>
        <taxon>Methanosarcinaceae</taxon>
        <taxon>Methanosarcina</taxon>
    </lineage>
</organism>
<dbReference type="AlphaFoldDB" id="A0A0E3WTG0"/>
<dbReference type="EMBL" id="CP009516">
    <property type="protein sequence ID" value="AKB77770.1"/>
    <property type="molecule type" value="Genomic_DNA"/>
</dbReference>
<evidence type="ECO:0000313" key="2">
    <source>
        <dbReference type="Proteomes" id="UP000033101"/>
    </source>
</evidence>
<protein>
    <submittedName>
        <fullName evidence="1">Uncharacterized protein</fullName>
    </submittedName>
</protein>
<sequence>MEHKGENIWNEKVSRAEIGTRVEIGVPVEEAASAESRKRCTKQNVLSVIWKQRCPLSRTLTDQSTAGSATQRERVESFKPDGLFESLLLTD</sequence>
<name>A0A0E3WTG0_9EURY</name>
<dbReference type="KEGG" id="mhor:MSHOH_1287"/>
<accession>A0A0E3WTG0</accession>
<dbReference type="HOGENOM" id="CLU_2420051_0_0_2"/>
<proteinExistence type="predicted"/>
<dbReference type="Proteomes" id="UP000033101">
    <property type="component" value="Chromosome"/>
</dbReference>
<dbReference type="PATRIC" id="fig|1434110.4.peg.1601"/>
<reference evidence="1 2" key="1">
    <citation type="submission" date="2014-07" db="EMBL/GenBank/DDBJ databases">
        <title>Methanogenic archaea and the global carbon cycle.</title>
        <authorList>
            <person name="Henriksen J.R."/>
            <person name="Luke J."/>
            <person name="Reinhart S."/>
            <person name="Benedict M.N."/>
            <person name="Youngblut N.D."/>
            <person name="Metcalf M.E."/>
            <person name="Whitaker R.J."/>
            <person name="Metcalf W.W."/>
        </authorList>
    </citation>
    <scope>NUCLEOTIDE SEQUENCE [LARGE SCALE GENOMIC DNA]</scope>
    <source>
        <strain evidence="1 2">HB-1</strain>
    </source>
</reference>
<keyword evidence="2" id="KW-1185">Reference proteome</keyword>